<reference evidence="2 3" key="1">
    <citation type="submission" date="2023-07" db="EMBL/GenBank/DDBJ databases">
        <title>Sorghum-associated microbial communities from plants grown in Nebraska, USA.</title>
        <authorList>
            <person name="Schachtman D."/>
        </authorList>
    </citation>
    <scope>NUCLEOTIDE SEQUENCE [LARGE SCALE GENOMIC DNA]</scope>
    <source>
        <strain evidence="2 3">BE211</strain>
    </source>
</reference>
<comment type="caution">
    <text evidence="2">The sequence shown here is derived from an EMBL/GenBank/DDBJ whole genome shotgun (WGS) entry which is preliminary data.</text>
</comment>
<sequence>MQVIDETLPLFGVNVPLIGVLLFIYGLGTVYYFAVGRHKLLPIEEEFGVFDELEDDDTEVNSSEKVI</sequence>
<keyword evidence="1" id="KW-1133">Transmembrane helix</keyword>
<keyword evidence="1" id="KW-0472">Membrane</keyword>
<accession>A0ABU1U1E9</accession>
<evidence type="ECO:0000256" key="1">
    <source>
        <dbReference type="SAM" id="Phobius"/>
    </source>
</evidence>
<name>A0ABU1U1E9_9BACL</name>
<feature type="transmembrane region" description="Helical" evidence="1">
    <location>
        <begin position="15"/>
        <end position="34"/>
    </location>
</feature>
<dbReference type="RefSeq" id="WP_310258790.1">
    <property type="nucleotide sequence ID" value="NZ_JAVDWA010000003.1"/>
</dbReference>
<keyword evidence="1" id="KW-0812">Transmembrane</keyword>
<organism evidence="2 3">
    <name type="scientific">Fictibacillus barbaricus</name>
    <dbReference type="NCBI Taxonomy" id="182136"/>
    <lineage>
        <taxon>Bacteria</taxon>
        <taxon>Bacillati</taxon>
        <taxon>Bacillota</taxon>
        <taxon>Bacilli</taxon>
        <taxon>Bacillales</taxon>
        <taxon>Fictibacillaceae</taxon>
        <taxon>Fictibacillus</taxon>
    </lineage>
</organism>
<dbReference type="EMBL" id="JAVDWA010000003">
    <property type="protein sequence ID" value="MDR7073289.1"/>
    <property type="molecule type" value="Genomic_DNA"/>
</dbReference>
<protein>
    <submittedName>
        <fullName evidence="2">Uncharacterized protein</fullName>
    </submittedName>
</protein>
<keyword evidence="3" id="KW-1185">Reference proteome</keyword>
<evidence type="ECO:0000313" key="3">
    <source>
        <dbReference type="Proteomes" id="UP001258181"/>
    </source>
</evidence>
<evidence type="ECO:0000313" key="2">
    <source>
        <dbReference type="EMBL" id="MDR7073289.1"/>
    </source>
</evidence>
<gene>
    <name evidence="2" type="ORF">J2X07_002275</name>
</gene>
<dbReference type="Proteomes" id="UP001258181">
    <property type="component" value="Unassembled WGS sequence"/>
</dbReference>
<proteinExistence type="predicted"/>